<evidence type="ECO:0000313" key="2">
    <source>
        <dbReference type="EMBL" id="QCD36491.1"/>
    </source>
</evidence>
<dbReference type="KEGG" id="mgod:E7746_11650"/>
<dbReference type="EMBL" id="CP039393">
    <property type="protein sequence ID" value="QCD36491.1"/>
    <property type="molecule type" value="Genomic_DNA"/>
</dbReference>
<dbReference type="Pfam" id="PF00294">
    <property type="entry name" value="PfkB"/>
    <property type="match status" value="1"/>
</dbReference>
<accession>A0A4P7VQE5</accession>
<dbReference type="OrthoDB" id="9813569at2"/>
<name>A0A4P7VQE5_9BACT</name>
<gene>
    <name evidence="2" type="ORF">E7746_11650</name>
</gene>
<dbReference type="GO" id="GO:0003824">
    <property type="term" value="F:catalytic activity"/>
    <property type="evidence" value="ECO:0007669"/>
    <property type="project" value="UniProtKB-ARBA"/>
</dbReference>
<dbReference type="Gene3D" id="3.40.1190.20">
    <property type="match status" value="1"/>
</dbReference>
<evidence type="ECO:0000259" key="1">
    <source>
        <dbReference type="Pfam" id="PF00294"/>
    </source>
</evidence>
<dbReference type="InterPro" id="IPR011611">
    <property type="entry name" value="PfkB_dom"/>
</dbReference>
<reference evidence="2 3" key="1">
    <citation type="submission" date="2019-02" db="EMBL/GenBank/DDBJ databases">
        <title>Isolation and identification of novel species under the genus Muribaculum.</title>
        <authorList>
            <person name="Miyake S."/>
            <person name="Ding Y."/>
            <person name="Low A."/>
            <person name="Soh M."/>
            <person name="Seedorf H."/>
        </authorList>
    </citation>
    <scope>NUCLEOTIDE SEQUENCE [LARGE SCALE GENOMIC DNA]</scope>
    <source>
        <strain evidence="2 3">TLL-A4</strain>
    </source>
</reference>
<organism evidence="2 3">
    <name type="scientific">Muribaculum gordoncarteri</name>
    <dbReference type="NCBI Taxonomy" id="2530390"/>
    <lineage>
        <taxon>Bacteria</taxon>
        <taxon>Pseudomonadati</taxon>
        <taxon>Bacteroidota</taxon>
        <taxon>Bacteroidia</taxon>
        <taxon>Bacteroidales</taxon>
        <taxon>Muribaculaceae</taxon>
        <taxon>Muribaculum</taxon>
    </lineage>
</organism>
<dbReference type="RefSeq" id="WP_136410911.1">
    <property type="nucleotide sequence ID" value="NZ_CP039393.1"/>
</dbReference>
<sequence length="287" mass="31779">MRKIISIGESCLEVLFRGEVPVKSYPGGELLNASACMVSDGVTVDYVSEVARDRVGDIVSGFLESHGVNVRSIDRYTEGTTPVNLLFMHDDGSVDTVRYGRYPDSSFDVVWPRIDPDDIVIFGGYYSLDPRVRARLFDIVRYAAERKAVIVYMPGFERDRAPRITRIMPSILENFEVASLVVTFDGDMPAIFNEDDAAAYRNHISFYCNNCINIDSKAGAIRFYNRQLTQSVESAPAANSLEWRAAALAGVIEGLIDGNVMTADMDAIDSETMLRIVESGVKRASNS</sequence>
<protein>
    <recommendedName>
        <fullName evidence="1">Carbohydrate kinase PfkB domain-containing protein</fullName>
    </recommendedName>
</protein>
<keyword evidence="3" id="KW-1185">Reference proteome</keyword>
<feature type="domain" description="Carbohydrate kinase PfkB" evidence="1">
    <location>
        <begin position="22"/>
        <end position="169"/>
    </location>
</feature>
<proteinExistence type="predicted"/>
<dbReference type="AlphaFoldDB" id="A0A4P7VQE5"/>
<evidence type="ECO:0000313" key="3">
    <source>
        <dbReference type="Proteomes" id="UP000297031"/>
    </source>
</evidence>
<dbReference type="InterPro" id="IPR029056">
    <property type="entry name" value="Ribokinase-like"/>
</dbReference>
<dbReference type="SUPFAM" id="SSF53613">
    <property type="entry name" value="Ribokinase-like"/>
    <property type="match status" value="1"/>
</dbReference>
<dbReference type="Proteomes" id="UP000297031">
    <property type="component" value="Chromosome"/>
</dbReference>